<proteinExistence type="predicted"/>
<reference evidence="1 2" key="1">
    <citation type="submission" date="2015-07" db="EMBL/GenBank/DDBJ databases">
        <authorList>
            <person name="Noorani M."/>
        </authorList>
    </citation>
    <scope>NUCLEOTIDE SEQUENCE [LARGE SCALE GENOMIC DNA]</scope>
    <source>
        <strain evidence="1 2">0788_9</strain>
    </source>
</reference>
<dbReference type="EMBL" id="LGLN01000065">
    <property type="protein sequence ID" value="KPC28397.1"/>
    <property type="molecule type" value="Genomic_DNA"/>
</dbReference>
<reference evidence="1 2" key="2">
    <citation type="submission" date="2015-10" db="EMBL/GenBank/DDBJ databases">
        <title>Comparative genomics and high-throughput reverse genetic screens identify a new phytobacterial MAMP and an Arabidopsis receptor required for immune elicitation.</title>
        <authorList>
            <person name="Mott G.A."/>
            <person name="Thakur S."/>
            <person name="Wang P.W."/>
            <person name="Desveaux D."/>
            <person name="Guttman D.S."/>
        </authorList>
    </citation>
    <scope>NUCLEOTIDE SEQUENCE [LARGE SCALE GENOMIC DNA]</scope>
    <source>
        <strain evidence="1 2">0788_9</strain>
    </source>
</reference>
<dbReference type="AlphaFoldDB" id="A0A0N0X9D5"/>
<accession>A0A0N0X9D5</accession>
<dbReference type="Proteomes" id="UP000037891">
    <property type="component" value="Unassembled WGS sequence"/>
</dbReference>
<organism evidence="1 2">
    <name type="scientific">Pseudomonas syringae pv. cilantro</name>
    <dbReference type="NCBI Taxonomy" id="81035"/>
    <lineage>
        <taxon>Bacteria</taxon>
        <taxon>Pseudomonadati</taxon>
        <taxon>Pseudomonadota</taxon>
        <taxon>Gammaproteobacteria</taxon>
        <taxon>Pseudomonadales</taxon>
        <taxon>Pseudomonadaceae</taxon>
        <taxon>Pseudomonas</taxon>
        <taxon>Pseudomonas syringae</taxon>
    </lineage>
</organism>
<comment type="caution">
    <text evidence="1">The sequence shown here is derived from an EMBL/GenBank/DDBJ whole genome shotgun (WGS) entry which is preliminary data.</text>
</comment>
<evidence type="ECO:0000313" key="2">
    <source>
        <dbReference type="Proteomes" id="UP000037891"/>
    </source>
</evidence>
<sequence length="37" mass="4404">MSRLHPKHLRHLAQPWQLFIAATLSGFMYKNFNNAYT</sequence>
<name>A0A0N0X9D5_PSESX</name>
<protein>
    <submittedName>
        <fullName evidence="1">Uncharacterized protein</fullName>
    </submittedName>
</protein>
<dbReference type="PATRIC" id="fig|81035.3.peg.3800"/>
<gene>
    <name evidence="1" type="ORF">ABJ99_3554</name>
</gene>
<evidence type="ECO:0000313" key="1">
    <source>
        <dbReference type="EMBL" id="KPC28397.1"/>
    </source>
</evidence>